<evidence type="ECO:0000256" key="1">
    <source>
        <dbReference type="SAM" id="MobiDB-lite"/>
    </source>
</evidence>
<accession>A0A2S3U7M9</accession>
<dbReference type="EMBL" id="NKCZ01000082">
    <property type="protein sequence ID" value="POD87143.1"/>
    <property type="molecule type" value="Genomic_DNA"/>
</dbReference>
<protein>
    <submittedName>
        <fullName evidence="2">Uncharacterized protein</fullName>
    </submittedName>
</protein>
<evidence type="ECO:0000313" key="3">
    <source>
        <dbReference type="Proteomes" id="UP000236990"/>
    </source>
</evidence>
<organism evidence="2 3">
    <name type="scientific">Lactiplantibacillus plantarum subsp. plantarum</name>
    <dbReference type="NCBI Taxonomy" id="337330"/>
    <lineage>
        <taxon>Bacteria</taxon>
        <taxon>Bacillati</taxon>
        <taxon>Bacillota</taxon>
        <taxon>Bacilli</taxon>
        <taxon>Lactobacillales</taxon>
        <taxon>Lactobacillaceae</taxon>
        <taxon>Lactiplantibacillus</taxon>
    </lineage>
</organism>
<dbReference type="Proteomes" id="UP000236990">
    <property type="component" value="Unassembled WGS sequence"/>
</dbReference>
<sequence length="64" mass="7011">MNSHIEITKDTGENGRTSKNHGPTVAEFIKSYLSDMNHESALDKELTSHLSAAISRLDTGLVIQ</sequence>
<dbReference type="AlphaFoldDB" id="A0A2S3U7M9"/>
<gene>
    <name evidence="2" type="ORF">S101258_00974</name>
</gene>
<comment type="caution">
    <text evidence="2">The sequence shown here is derived from an EMBL/GenBank/DDBJ whole genome shotgun (WGS) entry which is preliminary data.</text>
</comment>
<reference evidence="2 3" key="1">
    <citation type="submission" date="2017-06" db="EMBL/GenBank/DDBJ databases">
        <title>Genome sequence of Lactobacillus plantarum subsp. plantarum strain SRCM101258.</title>
        <authorList>
            <person name="Cho S.H."/>
        </authorList>
    </citation>
    <scope>NUCLEOTIDE SEQUENCE [LARGE SCALE GENOMIC DNA]</scope>
    <source>
        <strain evidence="2 3">SRCM101258</strain>
    </source>
</reference>
<proteinExistence type="predicted"/>
<name>A0A2S3U7M9_LACPN</name>
<feature type="compositionally biased region" description="Basic and acidic residues" evidence="1">
    <location>
        <begin position="1"/>
        <end position="13"/>
    </location>
</feature>
<feature type="region of interest" description="Disordered" evidence="1">
    <location>
        <begin position="1"/>
        <end position="22"/>
    </location>
</feature>
<evidence type="ECO:0000313" key="2">
    <source>
        <dbReference type="EMBL" id="POD87143.1"/>
    </source>
</evidence>